<dbReference type="SUPFAM" id="SSF56112">
    <property type="entry name" value="Protein kinase-like (PK-like)"/>
    <property type="match status" value="1"/>
</dbReference>
<gene>
    <name evidence="1" type="ORF">EY643_00320</name>
</gene>
<dbReference type="RefSeq" id="WP_152660327.1">
    <property type="nucleotide sequence ID" value="NZ_CP036422.1"/>
</dbReference>
<reference evidence="1 2" key="1">
    <citation type="submission" date="2019-02" db="EMBL/GenBank/DDBJ databases">
        <authorList>
            <person name="Li S.-H."/>
        </authorList>
    </citation>
    <scope>NUCLEOTIDE SEQUENCE [LARGE SCALE GENOMIC DNA]</scope>
    <source>
        <strain evidence="1 2">IMCC14385</strain>
    </source>
</reference>
<name>A0A5P9NGA4_9GAMM</name>
<dbReference type="Proteomes" id="UP000326287">
    <property type="component" value="Chromosome"/>
</dbReference>
<evidence type="ECO:0008006" key="3">
    <source>
        <dbReference type="Google" id="ProtNLM"/>
    </source>
</evidence>
<proteinExistence type="predicted"/>
<evidence type="ECO:0000313" key="1">
    <source>
        <dbReference type="EMBL" id="QFU74214.1"/>
    </source>
</evidence>
<dbReference type="Pfam" id="PF06293">
    <property type="entry name" value="Kdo"/>
    <property type="match status" value="1"/>
</dbReference>
<keyword evidence="2" id="KW-1185">Reference proteome</keyword>
<dbReference type="KEGG" id="halc:EY643_00320"/>
<organism evidence="1 2">
    <name type="scientific">Halioglobus maricola</name>
    <dbReference type="NCBI Taxonomy" id="2601894"/>
    <lineage>
        <taxon>Bacteria</taxon>
        <taxon>Pseudomonadati</taxon>
        <taxon>Pseudomonadota</taxon>
        <taxon>Gammaproteobacteria</taxon>
        <taxon>Cellvibrionales</taxon>
        <taxon>Halieaceae</taxon>
        <taxon>Halioglobus</taxon>
    </lineage>
</organism>
<evidence type="ECO:0000313" key="2">
    <source>
        <dbReference type="Proteomes" id="UP000326287"/>
    </source>
</evidence>
<protein>
    <recommendedName>
        <fullName evidence="3">Non-specific serine/threonine protein kinase</fullName>
    </recommendedName>
</protein>
<dbReference type="Gene3D" id="1.10.510.10">
    <property type="entry name" value="Transferase(Phosphotransferase) domain 1"/>
    <property type="match status" value="1"/>
</dbReference>
<dbReference type="EMBL" id="CP036422">
    <property type="protein sequence ID" value="QFU74214.1"/>
    <property type="molecule type" value="Genomic_DNA"/>
</dbReference>
<dbReference type="OrthoDB" id="6075958at2"/>
<dbReference type="InterPro" id="IPR011009">
    <property type="entry name" value="Kinase-like_dom_sf"/>
</dbReference>
<dbReference type="AlphaFoldDB" id="A0A5P9NGA4"/>
<accession>A0A5P9NGA4</accession>
<sequence length="252" mass="27278">MIRLLRGEDIVGLGSAGLANAEGTQAWLESVGEVVKRDRHSMVALANLDGRFSYCKYYRPKGMLQRLQFRFGGGRAVAAFDSAQALVSAGIEVPSPRACALLEDGMLLVTEAFEEASDLKSLWQAGQSEDRLAQLMAHAGAVLASLHEAGFSHGDAKWSNFLVAGTAMYLVDLEAVLTSAPAASSGVRDIARFTLNAEDMGLAPEHFSAFLDVYAEDRSIPRCDIEVRIQPLLSKLRARHMTKYGARGHPLV</sequence>